<evidence type="ECO:0000256" key="5">
    <source>
        <dbReference type="PROSITE-ProRule" id="PRU00455"/>
    </source>
</evidence>
<dbReference type="EMBL" id="JAWXYG010000005">
    <property type="protein sequence ID" value="KAK4270780.1"/>
    <property type="molecule type" value="Genomic_DNA"/>
</dbReference>
<keyword evidence="3" id="KW-0862">Zinc</keyword>
<feature type="compositionally biased region" description="Acidic residues" evidence="6">
    <location>
        <begin position="66"/>
        <end position="113"/>
    </location>
</feature>
<dbReference type="CDD" id="cd16571">
    <property type="entry name" value="RING-HC_SIAHs"/>
    <property type="match status" value="1"/>
</dbReference>
<dbReference type="InterPro" id="IPR013083">
    <property type="entry name" value="Znf_RING/FYVE/PHD"/>
</dbReference>
<evidence type="ECO:0000256" key="2">
    <source>
        <dbReference type="ARBA" id="ARBA00022771"/>
    </source>
</evidence>
<proteinExistence type="predicted"/>
<evidence type="ECO:0000256" key="6">
    <source>
        <dbReference type="SAM" id="MobiDB-lite"/>
    </source>
</evidence>
<evidence type="ECO:0000256" key="1">
    <source>
        <dbReference type="ARBA" id="ARBA00022723"/>
    </source>
</evidence>
<dbReference type="InterPro" id="IPR013010">
    <property type="entry name" value="Znf_SIAH"/>
</dbReference>
<feature type="compositionally biased region" description="Basic residues" evidence="6">
    <location>
        <begin position="17"/>
        <end position="29"/>
    </location>
</feature>
<keyword evidence="2 5" id="KW-0863">Zinc-finger</keyword>
<evidence type="ECO:0000256" key="4">
    <source>
        <dbReference type="ARBA" id="ARBA00024004"/>
    </source>
</evidence>
<evidence type="ECO:0000313" key="9">
    <source>
        <dbReference type="Proteomes" id="UP001293593"/>
    </source>
</evidence>
<gene>
    <name evidence="8" type="ORF">QN277_019550</name>
</gene>
<evidence type="ECO:0000256" key="3">
    <source>
        <dbReference type="ARBA" id="ARBA00022833"/>
    </source>
</evidence>
<feature type="domain" description="SIAH-type" evidence="7">
    <location>
        <begin position="202"/>
        <end position="260"/>
    </location>
</feature>
<accession>A0AAE1JHW5</accession>
<organism evidence="8 9">
    <name type="scientific">Acacia crassicarpa</name>
    <name type="common">northern wattle</name>
    <dbReference type="NCBI Taxonomy" id="499986"/>
    <lineage>
        <taxon>Eukaryota</taxon>
        <taxon>Viridiplantae</taxon>
        <taxon>Streptophyta</taxon>
        <taxon>Embryophyta</taxon>
        <taxon>Tracheophyta</taxon>
        <taxon>Spermatophyta</taxon>
        <taxon>Magnoliopsida</taxon>
        <taxon>eudicotyledons</taxon>
        <taxon>Gunneridae</taxon>
        <taxon>Pentapetalae</taxon>
        <taxon>rosids</taxon>
        <taxon>fabids</taxon>
        <taxon>Fabales</taxon>
        <taxon>Fabaceae</taxon>
        <taxon>Caesalpinioideae</taxon>
        <taxon>mimosoid clade</taxon>
        <taxon>Acacieae</taxon>
        <taxon>Acacia</taxon>
    </lineage>
</organism>
<comment type="function">
    <text evidence="4">E3 ubiquitin-protein ligase that mediates ubiquitination and subsequent proteasomal degradation of target proteins. E3 ubiquitin ligases accept ubiquitin from an E2 ubiquitin-conjugating enzyme in the form of a thioester and then directly transfers the ubiquitin to targeted substrates. It probably triggers the ubiquitin-mediated degradation of different substrates.</text>
</comment>
<dbReference type="InterPro" id="IPR044286">
    <property type="entry name" value="SINL_plant"/>
</dbReference>
<dbReference type="Pfam" id="PF21361">
    <property type="entry name" value="Sina_ZnF"/>
    <property type="match status" value="1"/>
</dbReference>
<reference evidence="8" key="1">
    <citation type="submission" date="2023-10" db="EMBL/GenBank/DDBJ databases">
        <title>Chromosome-level genome of the transformable northern wattle, Acacia crassicarpa.</title>
        <authorList>
            <person name="Massaro I."/>
            <person name="Sinha N.R."/>
            <person name="Poethig S."/>
            <person name="Leichty A.R."/>
        </authorList>
    </citation>
    <scope>NUCLEOTIDE SEQUENCE</scope>
    <source>
        <strain evidence="8">Acra3RX</strain>
        <tissue evidence="8">Leaf</tissue>
    </source>
</reference>
<dbReference type="AlphaFoldDB" id="A0AAE1JHW5"/>
<dbReference type="PROSITE" id="PS51081">
    <property type="entry name" value="ZF_SIAH"/>
    <property type="match status" value="1"/>
</dbReference>
<dbReference type="GO" id="GO:0008270">
    <property type="term" value="F:zinc ion binding"/>
    <property type="evidence" value="ECO:0007669"/>
    <property type="project" value="UniProtKB-KW"/>
</dbReference>
<keyword evidence="9" id="KW-1185">Reference proteome</keyword>
<feature type="compositionally biased region" description="Basic and acidic residues" evidence="6">
    <location>
        <begin position="47"/>
        <end position="65"/>
    </location>
</feature>
<protein>
    <recommendedName>
        <fullName evidence="7">SIAH-type domain-containing protein</fullName>
    </recommendedName>
</protein>
<dbReference type="SUPFAM" id="SSF49599">
    <property type="entry name" value="TRAF domain-like"/>
    <property type="match status" value="1"/>
</dbReference>
<dbReference type="Gene3D" id="3.30.40.10">
    <property type="entry name" value="Zinc/RING finger domain, C3HC4 (zinc finger)"/>
    <property type="match status" value="1"/>
</dbReference>
<dbReference type="PANTHER" id="PTHR46632:SF16">
    <property type="entry name" value="E3 UBIQUITIN-PROTEIN LIGASE SINA-LIKE 10"/>
    <property type="match status" value="1"/>
</dbReference>
<dbReference type="Proteomes" id="UP001293593">
    <property type="component" value="Unassembled WGS sequence"/>
</dbReference>
<evidence type="ECO:0000313" key="8">
    <source>
        <dbReference type="EMBL" id="KAK4270780.1"/>
    </source>
</evidence>
<name>A0AAE1JHW5_9FABA</name>
<keyword evidence="1" id="KW-0479">Metal-binding</keyword>
<evidence type="ECO:0000259" key="7">
    <source>
        <dbReference type="PROSITE" id="PS51081"/>
    </source>
</evidence>
<sequence>MARSPGEGPSRNNNSPIRKRPRITVRHRNRESEERHVVEAQGGGCTNHEDRESNTGEERERQNEEPREDAEEAEDANAEEEAEDANAEEEAEDADAEEEAVAVQVEEEESEEVYELVDVEEEVASGGDDGGGRDGSISVTLTDPDILNCCICCEPLATPVYQCKNGHIACSTCWVRIAHKCYSCRKPISHIRCRAIEKVIESIKFSCRYARHGCIEKISHFNKSIHEKDCIYTPCWCPIDGCQFTAPSKKLSQHINQKHHGSVVNFHYDSLLHLKLGLNQKIIVLKELTDSNLFVIRNGQEQHMGNLFNVFHIGPESSAEMYEYELFARSQGCCLQLESFVNHTLGNNFPATTKFLLVPTDFLGPSPALKIEIRIYKVHESSRCG</sequence>
<comment type="caution">
    <text evidence="8">The sequence shown here is derived from an EMBL/GenBank/DDBJ whole genome shotgun (WGS) entry which is preliminary data.</text>
</comment>
<feature type="region of interest" description="Disordered" evidence="6">
    <location>
        <begin position="1"/>
        <end position="113"/>
    </location>
</feature>
<dbReference type="PANTHER" id="PTHR46632">
    <property type="entry name" value="E3 UBIQUITIN-PROTEIN LIGASE SINA-LIKE 4"/>
    <property type="match status" value="1"/>
</dbReference>